<proteinExistence type="predicted"/>
<dbReference type="EMBL" id="QZWG01000019">
    <property type="protein sequence ID" value="RZB49240.1"/>
    <property type="molecule type" value="Genomic_DNA"/>
</dbReference>
<protein>
    <submittedName>
        <fullName evidence="1">Uncharacterized protein</fullName>
    </submittedName>
</protein>
<sequence length="107" mass="12386">MVFILSKGFNLVPYWSLSHHSEPQQQQSKFAVGKRKWPTIAQLPASTSSLPSSFLLLVSSSSRILDLFGAYPFWLHSWNYLCCLCYHQVIDHIHHFNFGWTMNNLSN</sequence>
<evidence type="ECO:0000313" key="2">
    <source>
        <dbReference type="Proteomes" id="UP000289340"/>
    </source>
</evidence>
<evidence type="ECO:0000313" key="1">
    <source>
        <dbReference type="EMBL" id="RZB49240.1"/>
    </source>
</evidence>
<keyword evidence="2" id="KW-1185">Reference proteome</keyword>
<gene>
    <name evidence="1" type="ORF">D0Y65_052281</name>
</gene>
<name>A0A445FK84_GLYSO</name>
<dbReference type="Proteomes" id="UP000289340">
    <property type="component" value="Chromosome 19"/>
</dbReference>
<dbReference type="AlphaFoldDB" id="A0A445FK84"/>
<accession>A0A445FK84</accession>
<organism evidence="1 2">
    <name type="scientific">Glycine soja</name>
    <name type="common">Wild soybean</name>
    <dbReference type="NCBI Taxonomy" id="3848"/>
    <lineage>
        <taxon>Eukaryota</taxon>
        <taxon>Viridiplantae</taxon>
        <taxon>Streptophyta</taxon>
        <taxon>Embryophyta</taxon>
        <taxon>Tracheophyta</taxon>
        <taxon>Spermatophyta</taxon>
        <taxon>Magnoliopsida</taxon>
        <taxon>eudicotyledons</taxon>
        <taxon>Gunneridae</taxon>
        <taxon>Pentapetalae</taxon>
        <taxon>rosids</taxon>
        <taxon>fabids</taxon>
        <taxon>Fabales</taxon>
        <taxon>Fabaceae</taxon>
        <taxon>Papilionoideae</taxon>
        <taxon>50 kb inversion clade</taxon>
        <taxon>NPAAA clade</taxon>
        <taxon>indigoferoid/millettioid clade</taxon>
        <taxon>Phaseoleae</taxon>
        <taxon>Glycine</taxon>
        <taxon>Glycine subgen. Soja</taxon>
    </lineage>
</organism>
<reference evidence="1 2" key="1">
    <citation type="submission" date="2018-09" db="EMBL/GenBank/DDBJ databases">
        <title>A high-quality reference genome of wild soybean provides a powerful tool to mine soybean genomes.</title>
        <authorList>
            <person name="Xie M."/>
            <person name="Chung C.Y.L."/>
            <person name="Li M.-W."/>
            <person name="Wong F.-L."/>
            <person name="Chan T.-F."/>
            <person name="Lam H.-M."/>
        </authorList>
    </citation>
    <scope>NUCLEOTIDE SEQUENCE [LARGE SCALE GENOMIC DNA]</scope>
    <source>
        <strain evidence="2">cv. W05</strain>
        <tissue evidence="1">Hypocotyl of etiolated seedlings</tissue>
    </source>
</reference>
<comment type="caution">
    <text evidence="1">The sequence shown here is derived from an EMBL/GenBank/DDBJ whole genome shotgun (WGS) entry which is preliminary data.</text>
</comment>